<dbReference type="EMBL" id="CP135136">
    <property type="protein sequence ID" value="WWR12196.1"/>
    <property type="molecule type" value="Genomic_DNA"/>
</dbReference>
<dbReference type="Gene3D" id="3.40.50.10050">
    <property type="entry name" value="Translation initiation factor IF- 2, domain 3"/>
    <property type="match status" value="1"/>
</dbReference>
<comment type="subcellular location">
    <subcellularLocation>
        <location evidence="8">Cytoplasm</location>
    </subcellularLocation>
</comment>
<evidence type="ECO:0000256" key="5">
    <source>
        <dbReference type="ARBA" id="ARBA00022741"/>
    </source>
</evidence>
<evidence type="ECO:0000313" key="12">
    <source>
        <dbReference type="Proteomes" id="UP001360424"/>
    </source>
</evidence>
<feature type="binding site" evidence="8">
    <location>
        <begin position="490"/>
        <end position="493"/>
    </location>
    <ligand>
        <name>GTP</name>
        <dbReference type="ChEBI" id="CHEBI:37565"/>
    </ligand>
</feature>
<dbReference type="InterPro" id="IPR000178">
    <property type="entry name" value="TF_IF2_bacterial-like"/>
</dbReference>
<dbReference type="SUPFAM" id="SSF50447">
    <property type="entry name" value="Translation proteins"/>
    <property type="match status" value="2"/>
</dbReference>
<reference evidence="11" key="1">
    <citation type="submission" date="2023-09" db="EMBL/GenBank/DDBJ databases">
        <title>Genomes of two closely related lineages of the louse Polyplax serrata with different host specificities.</title>
        <authorList>
            <person name="Martinu J."/>
            <person name="Tarabai H."/>
            <person name="Stefka J."/>
            <person name="Hypsa V."/>
        </authorList>
    </citation>
    <scope>NUCLEOTIDE SEQUENCE [LARGE SCALE GENOMIC DNA]</scope>
    <source>
        <strain evidence="11">HR10_N</strain>
    </source>
</reference>
<dbReference type="NCBIfam" id="TIGR00231">
    <property type="entry name" value="small_GTP"/>
    <property type="match status" value="1"/>
</dbReference>
<feature type="binding site" evidence="8">
    <location>
        <begin position="436"/>
        <end position="440"/>
    </location>
    <ligand>
        <name>GTP</name>
        <dbReference type="ChEBI" id="CHEBI:37565"/>
    </ligand>
</feature>
<dbReference type="Pfam" id="PF00009">
    <property type="entry name" value="GTP_EFTU"/>
    <property type="match status" value="1"/>
</dbReference>
<evidence type="ECO:0000256" key="6">
    <source>
        <dbReference type="ARBA" id="ARBA00022917"/>
    </source>
</evidence>
<keyword evidence="5 8" id="KW-0547">Nucleotide-binding</keyword>
<dbReference type="Proteomes" id="UP001360424">
    <property type="component" value="Chromosome"/>
</dbReference>
<dbReference type="InterPro" id="IPR000795">
    <property type="entry name" value="T_Tr_GTP-bd_dom"/>
</dbReference>
<evidence type="ECO:0000256" key="8">
    <source>
        <dbReference type="HAMAP-Rule" id="MF_00100"/>
    </source>
</evidence>
<dbReference type="SUPFAM" id="SSF52156">
    <property type="entry name" value="Initiation factor IF2/eIF5b, domain 3"/>
    <property type="match status" value="1"/>
</dbReference>
<dbReference type="CDD" id="cd03702">
    <property type="entry name" value="IF2_mtIF2_II"/>
    <property type="match status" value="1"/>
</dbReference>
<dbReference type="Gene3D" id="2.40.30.10">
    <property type="entry name" value="Translation factors"/>
    <property type="match status" value="2"/>
</dbReference>
<dbReference type="RefSeq" id="WP_338521890.1">
    <property type="nucleotide sequence ID" value="NZ_CP135136.1"/>
</dbReference>
<evidence type="ECO:0000259" key="10">
    <source>
        <dbReference type="PROSITE" id="PS51722"/>
    </source>
</evidence>
<dbReference type="InterPro" id="IPR036925">
    <property type="entry name" value="TIF_IF2_dom3_sf"/>
</dbReference>
<comment type="function">
    <text evidence="8 9">One of the essential components for the initiation of protein synthesis. Protects formylmethionyl-tRNA from spontaneous hydrolysis and promotes its binding to the 30S ribosomal subunits. Also involved in the hydrolysis of GTP during the formation of the 70S ribosomal complex.</text>
</comment>
<dbReference type="NCBIfam" id="TIGR00487">
    <property type="entry name" value="IF-2"/>
    <property type="match status" value="1"/>
</dbReference>
<evidence type="ECO:0000256" key="7">
    <source>
        <dbReference type="ARBA" id="ARBA00023134"/>
    </source>
</evidence>
<evidence type="ECO:0000256" key="9">
    <source>
        <dbReference type="RuleBase" id="RU000644"/>
    </source>
</evidence>
<evidence type="ECO:0000256" key="4">
    <source>
        <dbReference type="ARBA" id="ARBA00022540"/>
    </source>
</evidence>
<dbReference type="PANTHER" id="PTHR43381:SF5">
    <property type="entry name" value="TR-TYPE G DOMAIN-CONTAINING PROTEIN"/>
    <property type="match status" value="1"/>
</dbReference>
<name>A0ABZ2H0B0_9GAMM</name>
<dbReference type="InterPro" id="IPR006847">
    <property type="entry name" value="IF2_N"/>
</dbReference>
<keyword evidence="3 8" id="KW-0963">Cytoplasm</keyword>
<dbReference type="InterPro" id="IPR005225">
    <property type="entry name" value="Small_GTP-bd"/>
</dbReference>
<comment type="similarity">
    <text evidence="1 8 9">Belongs to the TRAFAC class translation factor GTPase superfamily. Classic translation factor GTPase family. IF-2 subfamily.</text>
</comment>
<proteinExistence type="inferred from homology"/>
<dbReference type="Gene3D" id="3.40.50.300">
    <property type="entry name" value="P-loop containing nucleotide triphosphate hydrolases"/>
    <property type="match status" value="1"/>
</dbReference>
<dbReference type="InterPro" id="IPR023115">
    <property type="entry name" value="TIF_IF2_dom3"/>
</dbReference>
<dbReference type="HAMAP" id="MF_00100_B">
    <property type="entry name" value="IF_2_B"/>
    <property type="match status" value="1"/>
</dbReference>
<feature type="domain" description="Tr-type G" evidence="10">
    <location>
        <begin position="381"/>
        <end position="551"/>
    </location>
</feature>
<keyword evidence="7 8" id="KW-0342">GTP-binding</keyword>
<dbReference type="Pfam" id="PF22042">
    <property type="entry name" value="EF-G_D2"/>
    <property type="match status" value="1"/>
</dbReference>
<dbReference type="InterPro" id="IPR009061">
    <property type="entry name" value="DNA-bd_dom_put_sf"/>
</dbReference>
<dbReference type="PROSITE" id="PS51722">
    <property type="entry name" value="G_TR_2"/>
    <property type="match status" value="1"/>
</dbReference>
<dbReference type="GO" id="GO:0003743">
    <property type="term" value="F:translation initiation factor activity"/>
    <property type="evidence" value="ECO:0007669"/>
    <property type="project" value="UniProtKB-KW"/>
</dbReference>
<dbReference type="SUPFAM" id="SSF52540">
    <property type="entry name" value="P-loop containing nucleoside triphosphate hydrolases"/>
    <property type="match status" value="1"/>
</dbReference>
<protein>
    <recommendedName>
        <fullName evidence="2 8">Translation initiation factor IF-2</fullName>
    </recommendedName>
</protein>
<evidence type="ECO:0000256" key="2">
    <source>
        <dbReference type="ARBA" id="ARBA00020675"/>
    </source>
</evidence>
<keyword evidence="4 8" id="KW-0396">Initiation factor</keyword>
<dbReference type="InterPro" id="IPR015760">
    <property type="entry name" value="TIF_IF2"/>
</dbReference>
<comment type="caution">
    <text evidence="8">Lacks conserved residue(s) required for the propagation of feature annotation.</text>
</comment>
<feature type="binding site" evidence="8">
    <location>
        <begin position="390"/>
        <end position="397"/>
    </location>
    <ligand>
        <name>GTP</name>
        <dbReference type="ChEBI" id="CHEBI:37565"/>
    </ligand>
</feature>
<dbReference type="InterPro" id="IPR027417">
    <property type="entry name" value="P-loop_NTPase"/>
</dbReference>
<evidence type="ECO:0000256" key="1">
    <source>
        <dbReference type="ARBA" id="ARBA00007733"/>
    </source>
</evidence>
<keyword evidence="12" id="KW-1185">Reference proteome</keyword>
<gene>
    <name evidence="8 11" type="primary">infB</name>
    <name evidence="11" type="ORF">RQL38_01010</name>
</gene>
<dbReference type="Pfam" id="PF11987">
    <property type="entry name" value="IF-2"/>
    <property type="match status" value="1"/>
</dbReference>
<evidence type="ECO:0000313" key="11">
    <source>
        <dbReference type="EMBL" id="WWR12196.1"/>
    </source>
</evidence>
<organism evidence="11 12">
    <name type="scientific">Candidatus Legionella polyplacis</name>
    <dbReference type="NCBI Taxonomy" id="2005262"/>
    <lineage>
        <taxon>Bacteria</taxon>
        <taxon>Pseudomonadati</taxon>
        <taxon>Pseudomonadota</taxon>
        <taxon>Gammaproteobacteria</taxon>
        <taxon>Legionellales</taxon>
        <taxon>Legionellaceae</taxon>
        <taxon>Legionella</taxon>
    </lineage>
</organism>
<dbReference type="Pfam" id="PF04760">
    <property type="entry name" value="IF2_N"/>
    <property type="match status" value="2"/>
</dbReference>
<dbReference type="PANTHER" id="PTHR43381">
    <property type="entry name" value="TRANSLATION INITIATION FACTOR IF-2-RELATED"/>
    <property type="match status" value="1"/>
</dbReference>
<sequence>MSDLTVKQLAKIVGISVERLLLKFKEAGLSFSDSHQLVSEEQKGILLNYLNDLKKKFYLNSKINVKNNLNLFKNKSIVKNKIENDICIGGKKINVEIRKKKIYMDQDLFVKTKDCQINLKDVSIVEKCDDKKNLNMNLDWINGNRNIVTKKIFNIKNQIKLHEKDTFIRKDDSNFIEIHNNRKFFLKNNKKMISNIGNNYLKKMEDKKFEKNKKKSFNKTILEKDIKFKIGKMSVKHYMNLDDENDKKLVSRLKKINKSKKNYVKNKINVHSENTNLLVNHGFEKPCKSIEKEIFLPKSISVLELAKKMSVKAVEIVKVMMDLGSIVTINQIIDQSTASIIVESMGHKFILEKENTIEDILKNNIVEKKNINVNNLNFITIRPPIVTIMGHVDHGKTSLIDYIRKTNVAHFEKGGITQHISAYHINYLNKFITFLDTPGHSAFISMRERGVRITDIIVLVVAADDGVKPQTIEAIQHSKKSNAPIIVAINKIDKCENVNLNRIMHELSAYDLLPEEWGGNTMYINISAKFGTGINKLLDAILLQSDLLELKVSTRERAEGVVVESYIDKGKGPISMVLMKTGILYKGDFILAGLKYGKVRALLDGNGICLDSVKPSIPVSILGIPHVTCSGDKVVVVNDEKKVREILLCKKRKYQNIKRFNERIPFTKDSLKNMILFSDIKKLNIILKSDVYGSIEAVTNIILKLSTDTVKIEIIFSGVGNITESDVHLAIVSNAIIIGFNVKSDNFIKKLLKDNSICLYCFSVIYDVENFVKSLLSKMIIPQSREILMGFATVKEVFNVSKFKVIAGCLVNNGVINKCHPIKVLRNNIVVHSGMLDNIKRFKENVVEIREGFECGISFRNYTNILLGDIINSYKIID</sequence>
<dbReference type="Gene3D" id="3.30.56.50">
    <property type="entry name" value="Putative DNA-binding domain, N-terminal subdomain of bacterial translation initiation factor IF2"/>
    <property type="match status" value="1"/>
</dbReference>
<keyword evidence="6 8" id="KW-0648">Protein biosynthesis</keyword>
<dbReference type="InterPro" id="IPR009000">
    <property type="entry name" value="Transl_B-barrel_sf"/>
</dbReference>
<dbReference type="InterPro" id="IPR044145">
    <property type="entry name" value="IF2_II"/>
</dbReference>
<dbReference type="CDD" id="cd01887">
    <property type="entry name" value="IF2_eIF5B"/>
    <property type="match status" value="1"/>
</dbReference>
<evidence type="ECO:0000256" key="3">
    <source>
        <dbReference type="ARBA" id="ARBA00022490"/>
    </source>
</evidence>
<dbReference type="SUPFAM" id="SSF46955">
    <property type="entry name" value="Putative DNA-binding domain"/>
    <property type="match status" value="1"/>
</dbReference>
<dbReference type="InterPro" id="IPR053905">
    <property type="entry name" value="EF-G-like_DII"/>
</dbReference>
<accession>A0ABZ2H0B0</accession>
<dbReference type="CDD" id="cd03692">
    <property type="entry name" value="mtIF2_IVc"/>
    <property type="match status" value="1"/>
</dbReference>